<dbReference type="PANTHER" id="PTHR43701">
    <property type="entry name" value="MEMBRANE TRANSPORTER PROTEIN MJ0441-RELATED"/>
    <property type="match status" value="1"/>
</dbReference>
<keyword evidence="2 5" id="KW-0812">Transmembrane</keyword>
<feature type="transmembrane region" description="Helical" evidence="5">
    <location>
        <begin position="173"/>
        <end position="196"/>
    </location>
</feature>
<keyword evidence="5" id="KW-1003">Cell membrane</keyword>
<gene>
    <name evidence="6" type="ORF">CHR90_14140</name>
</gene>
<dbReference type="InterPro" id="IPR051598">
    <property type="entry name" value="TSUP/Inactive_protease-like"/>
</dbReference>
<feature type="transmembrane region" description="Helical" evidence="5">
    <location>
        <begin position="12"/>
        <end position="38"/>
    </location>
</feature>
<dbReference type="Proteomes" id="UP000216361">
    <property type="component" value="Unassembled WGS sequence"/>
</dbReference>
<dbReference type="Pfam" id="PF01925">
    <property type="entry name" value="TauE"/>
    <property type="match status" value="1"/>
</dbReference>
<feature type="transmembrane region" description="Helical" evidence="5">
    <location>
        <begin position="202"/>
        <end position="220"/>
    </location>
</feature>
<dbReference type="GO" id="GO:0005886">
    <property type="term" value="C:plasma membrane"/>
    <property type="evidence" value="ECO:0007669"/>
    <property type="project" value="UniProtKB-SubCell"/>
</dbReference>
<dbReference type="AlphaFoldDB" id="A0A255XM99"/>
<keyword evidence="7" id="KW-1185">Reference proteome</keyword>
<dbReference type="InterPro" id="IPR002781">
    <property type="entry name" value="TM_pro_TauE-like"/>
</dbReference>
<proteinExistence type="inferred from homology"/>
<dbReference type="PANTHER" id="PTHR43701:SF2">
    <property type="entry name" value="MEMBRANE TRANSPORTER PROTEIN YJNA-RELATED"/>
    <property type="match status" value="1"/>
</dbReference>
<comment type="similarity">
    <text evidence="5">Belongs to the 4-toluene sulfonate uptake permease (TSUP) (TC 2.A.102) family.</text>
</comment>
<comment type="caution">
    <text evidence="6">The sequence shown here is derived from an EMBL/GenBank/DDBJ whole genome shotgun (WGS) entry which is preliminary data.</text>
</comment>
<dbReference type="OrthoDB" id="9151526at2"/>
<evidence type="ECO:0000256" key="4">
    <source>
        <dbReference type="ARBA" id="ARBA00023136"/>
    </source>
</evidence>
<evidence type="ECO:0000256" key="3">
    <source>
        <dbReference type="ARBA" id="ARBA00022989"/>
    </source>
</evidence>
<accession>A0A255XM99</accession>
<dbReference type="RefSeq" id="WP_094409658.1">
    <property type="nucleotide sequence ID" value="NZ_BMJZ01000002.1"/>
</dbReference>
<protein>
    <recommendedName>
        <fullName evidence="5">Probable membrane transporter protein</fullName>
    </recommendedName>
</protein>
<reference evidence="6 7" key="1">
    <citation type="submission" date="2017-07" db="EMBL/GenBank/DDBJ databases">
        <title>Elstera cyanobacteriorum sp. nov., a novel bacterium isolated from cyanobacterial aggregates in a eutrophic lake.</title>
        <authorList>
            <person name="Cai H."/>
        </authorList>
    </citation>
    <scope>NUCLEOTIDE SEQUENCE [LARGE SCALE GENOMIC DNA]</scope>
    <source>
        <strain evidence="6 7">TH019</strain>
    </source>
</reference>
<organism evidence="6 7">
    <name type="scientific">Elstera cyanobacteriorum</name>
    <dbReference type="NCBI Taxonomy" id="2022747"/>
    <lineage>
        <taxon>Bacteria</taxon>
        <taxon>Pseudomonadati</taxon>
        <taxon>Pseudomonadota</taxon>
        <taxon>Alphaproteobacteria</taxon>
        <taxon>Rhodospirillales</taxon>
        <taxon>Rhodospirillaceae</taxon>
        <taxon>Elstera</taxon>
    </lineage>
</organism>
<evidence type="ECO:0000256" key="5">
    <source>
        <dbReference type="RuleBase" id="RU363041"/>
    </source>
</evidence>
<evidence type="ECO:0000256" key="2">
    <source>
        <dbReference type="ARBA" id="ARBA00022692"/>
    </source>
</evidence>
<keyword evidence="3 5" id="KW-1133">Transmembrane helix</keyword>
<feature type="transmembrane region" description="Helical" evidence="5">
    <location>
        <begin position="101"/>
        <end position="118"/>
    </location>
</feature>
<name>A0A255XM99_9PROT</name>
<evidence type="ECO:0000313" key="6">
    <source>
        <dbReference type="EMBL" id="OYQ18097.1"/>
    </source>
</evidence>
<evidence type="ECO:0000256" key="1">
    <source>
        <dbReference type="ARBA" id="ARBA00004141"/>
    </source>
</evidence>
<sequence length="253" mass="25656">MISDGLALLSGGFVGFTLGLIGGGGSVLAVPLLLYVVGMTDPHKAIGTSALAVAVNAFANLAQHARRGTVKWPCATVFGLSGIIGAALGSSLGKLMDGQRLLTLFGLVMLIVAAAMLRPRAEGAGENVHLDRRNAPKLIAVGLTVGGLSGFFGIGGGFLIVPGLILGSGMAMLNAIGSSLLSVGLFGLTTSVNYALSGLVDWPIALEFIGGGIIGGYIGSRLAQRLAAQRATLNRLFATLVAGVGVYLLWRNT</sequence>
<feature type="transmembrane region" description="Helical" evidence="5">
    <location>
        <begin position="70"/>
        <end position="89"/>
    </location>
</feature>
<dbReference type="EMBL" id="NOXS01000033">
    <property type="protein sequence ID" value="OYQ18097.1"/>
    <property type="molecule type" value="Genomic_DNA"/>
</dbReference>
<evidence type="ECO:0000313" key="7">
    <source>
        <dbReference type="Proteomes" id="UP000216361"/>
    </source>
</evidence>
<keyword evidence="4 5" id="KW-0472">Membrane</keyword>
<feature type="transmembrane region" description="Helical" evidence="5">
    <location>
        <begin position="232"/>
        <end position="250"/>
    </location>
</feature>
<feature type="transmembrane region" description="Helical" evidence="5">
    <location>
        <begin position="138"/>
        <end position="161"/>
    </location>
</feature>
<comment type="subcellular location">
    <subcellularLocation>
        <location evidence="5">Cell membrane</location>
        <topology evidence="5">Multi-pass membrane protein</topology>
    </subcellularLocation>
    <subcellularLocation>
        <location evidence="1">Membrane</location>
        <topology evidence="1">Multi-pass membrane protein</topology>
    </subcellularLocation>
</comment>